<dbReference type="InterPro" id="IPR051169">
    <property type="entry name" value="NADH-Q_oxidoreductase"/>
</dbReference>
<evidence type="ECO:0000256" key="3">
    <source>
        <dbReference type="ARBA" id="ARBA00022630"/>
    </source>
</evidence>
<protein>
    <recommendedName>
        <fullName evidence="6">FAD/NAD(P)-binding domain-containing protein</fullName>
    </recommendedName>
</protein>
<dbReference type="InterPro" id="IPR036188">
    <property type="entry name" value="FAD/NAD-bd_sf"/>
</dbReference>
<gene>
    <name evidence="7" type="ORF">GCM10023200_03160</name>
</gene>
<evidence type="ECO:0000259" key="6">
    <source>
        <dbReference type="Pfam" id="PF07992"/>
    </source>
</evidence>
<keyword evidence="4" id="KW-0274">FAD</keyword>
<dbReference type="InterPro" id="IPR023753">
    <property type="entry name" value="FAD/NAD-binding_dom"/>
</dbReference>
<accession>A0ABP9A5R8</accession>
<comment type="cofactor">
    <cofactor evidence="1">
        <name>FAD</name>
        <dbReference type="ChEBI" id="CHEBI:57692"/>
    </cofactor>
</comment>
<evidence type="ECO:0000313" key="7">
    <source>
        <dbReference type="EMBL" id="GAA4774043.1"/>
    </source>
</evidence>
<dbReference type="Gene3D" id="3.50.50.100">
    <property type="match status" value="1"/>
</dbReference>
<sequence length="160" mass="16820">MTEKTEIVVIGGGYAGVMAANRLTGRADAVVTLINPRPRFVERIRRHQHLTGSHDAAVDFRTLLARPVRLTVDTVTAIDRADRRLTLASGATVRYDHLVYAVGSGSAAPTAPGAAEHAYPLAELDQVERLRPVLDAAPPSGPLTVVGAGPTGIEVAAELA</sequence>
<feature type="domain" description="FAD/NAD(P)-binding" evidence="6">
    <location>
        <begin position="6"/>
        <end position="159"/>
    </location>
</feature>
<dbReference type="Proteomes" id="UP001500928">
    <property type="component" value="Unassembled WGS sequence"/>
</dbReference>
<comment type="similarity">
    <text evidence="2">Belongs to the NADH dehydrogenase family.</text>
</comment>
<keyword evidence="5" id="KW-0560">Oxidoreductase</keyword>
<dbReference type="PANTHER" id="PTHR42913">
    <property type="entry name" value="APOPTOSIS-INDUCING FACTOR 1"/>
    <property type="match status" value="1"/>
</dbReference>
<evidence type="ECO:0000256" key="4">
    <source>
        <dbReference type="ARBA" id="ARBA00022827"/>
    </source>
</evidence>
<dbReference type="PRINTS" id="PR00368">
    <property type="entry name" value="FADPNR"/>
</dbReference>
<dbReference type="RefSeq" id="WP_345410584.1">
    <property type="nucleotide sequence ID" value="NZ_BAABHO010000002.1"/>
</dbReference>
<evidence type="ECO:0000256" key="1">
    <source>
        <dbReference type="ARBA" id="ARBA00001974"/>
    </source>
</evidence>
<dbReference type="Pfam" id="PF07992">
    <property type="entry name" value="Pyr_redox_2"/>
    <property type="match status" value="1"/>
</dbReference>
<dbReference type="PANTHER" id="PTHR42913:SF3">
    <property type="entry name" value="64 KDA MITOCHONDRIAL NADH DEHYDROGENASE (EUROFUNG)"/>
    <property type="match status" value="1"/>
</dbReference>
<keyword evidence="8" id="KW-1185">Reference proteome</keyword>
<dbReference type="SUPFAM" id="SSF51905">
    <property type="entry name" value="FAD/NAD(P)-binding domain"/>
    <property type="match status" value="1"/>
</dbReference>
<comment type="caution">
    <text evidence="7">The sequence shown here is derived from an EMBL/GenBank/DDBJ whole genome shotgun (WGS) entry which is preliminary data.</text>
</comment>
<evidence type="ECO:0000256" key="5">
    <source>
        <dbReference type="ARBA" id="ARBA00023002"/>
    </source>
</evidence>
<proteinExistence type="inferred from homology"/>
<evidence type="ECO:0000256" key="2">
    <source>
        <dbReference type="ARBA" id="ARBA00005272"/>
    </source>
</evidence>
<dbReference type="EMBL" id="BAABHO010000002">
    <property type="protein sequence ID" value="GAA4774043.1"/>
    <property type="molecule type" value="Genomic_DNA"/>
</dbReference>
<keyword evidence="3" id="KW-0285">Flavoprotein</keyword>
<name>A0ABP9A5R8_9PSEU</name>
<organism evidence="7 8">
    <name type="scientific">Actinomycetospora chlora</name>
    <dbReference type="NCBI Taxonomy" id="663608"/>
    <lineage>
        <taxon>Bacteria</taxon>
        <taxon>Bacillati</taxon>
        <taxon>Actinomycetota</taxon>
        <taxon>Actinomycetes</taxon>
        <taxon>Pseudonocardiales</taxon>
        <taxon>Pseudonocardiaceae</taxon>
        <taxon>Actinomycetospora</taxon>
    </lineage>
</organism>
<reference evidence="8" key="1">
    <citation type="journal article" date="2019" name="Int. J. Syst. Evol. Microbiol.">
        <title>The Global Catalogue of Microorganisms (GCM) 10K type strain sequencing project: providing services to taxonomists for standard genome sequencing and annotation.</title>
        <authorList>
            <consortium name="The Broad Institute Genomics Platform"/>
            <consortium name="The Broad Institute Genome Sequencing Center for Infectious Disease"/>
            <person name="Wu L."/>
            <person name="Ma J."/>
        </authorList>
    </citation>
    <scope>NUCLEOTIDE SEQUENCE [LARGE SCALE GENOMIC DNA]</scope>
    <source>
        <strain evidence="8">JCM 17979</strain>
    </source>
</reference>
<evidence type="ECO:0000313" key="8">
    <source>
        <dbReference type="Proteomes" id="UP001500928"/>
    </source>
</evidence>